<feature type="domain" description="DNA-directed RNA polymerase subunit 2 hybrid-binding" evidence="16">
    <location>
        <begin position="140"/>
        <end position="512"/>
    </location>
</feature>
<dbReference type="GO" id="GO:0003899">
    <property type="term" value="F:DNA-directed RNA polymerase activity"/>
    <property type="evidence" value="ECO:0007669"/>
    <property type="project" value="UniProtKB-EC"/>
</dbReference>
<comment type="catalytic activity">
    <reaction evidence="13 14">
        <text>RNA(n) + a ribonucleoside 5'-triphosphate = RNA(n+1) + diphosphate</text>
        <dbReference type="Rhea" id="RHEA:21248"/>
        <dbReference type="Rhea" id="RHEA-COMP:14527"/>
        <dbReference type="Rhea" id="RHEA-COMP:17342"/>
        <dbReference type="ChEBI" id="CHEBI:33019"/>
        <dbReference type="ChEBI" id="CHEBI:61557"/>
        <dbReference type="ChEBI" id="CHEBI:140395"/>
        <dbReference type="EC" id="2.7.7.6"/>
    </reaction>
</comment>
<evidence type="ECO:0000256" key="3">
    <source>
        <dbReference type="ARBA" id="ARBA00006835"/>
    </source>
</evidence>
<name>C5NSF2_9EURY</name>
<organism evidence="20">
    <name type="scientific">Halorubrum lipolyticum</name>
    <dbReference type="NCBI Taxonomy" id="368624"/>
    <lineage>
        <taxon>Archaea</taxon>
        <taxon>Methanobacteriati</taxon>
        <taxon>Methanobacteriota</taxon>
        <taxon>Stenosarchaea group</taxon>
        <taxon>Halobacteria</taxon>
        <taxon>Halobacteriales</taxon>
        <taxon>Haloferacaceae</taxon>
        <taxon>Halorubrum</taxon>
    </lineage>
</organism>
<dbReference type="SUPFAM" id="SSF64484">
    <property type="entry name" value="beta and beta-prime subunits of DNA dependent RNA-polymerase"/>
    <property type="match status" value="1"/>
</dbReference>
<evidence type="ECO:0000256" key="2">
    <source>
        <dbReference type="ARBA" id="ARBA00004496"/>
    </source>
</evidence>
<dbReference type="EMBL" id="AB477182">
    <property type="protein sequence ID" value="BAH80371.1"/>
    <property type="molecule type" value="Genomic_DNA"/>
</dbReference>
<evidence type="ECO:0000256" key="15">
    <source>
        <dbReference type="SAM" id="MobiDB-lite"/>
    </source>
</evidence>
<comment type="similarity">
    <text evidence="3 14">Belongs to the RNA polymerase beta chain family.</text>
</comment>
<dbReference type="InterPro" id="IPR007121">
    <property type="entry name" value="RNA_pol_bsu_CS"/>
</dbReference>
<reference evidence="20" key="1">
    <citation type="journal article" date="2010" name="Int. J. Syst. Evol. Microbiol.">
        <title>Further refinement of the phylogeny of the Halobacteriaceae based on the full-length RNA polymerase subunit B' (rpoB') gene.</title>
        <authorList>
            <person name="Minegishi H."/>
            <person name="Kamekura M."/>
            <person name="Itoh T."/>
            <person name="Echigo A."/>
            <person name="Usami R."/>
            <person name="Hashimoto T."/>
        </authorList>
    </citation>
    <scope>NUCLEOTIDE SEQUENCE</scope>
    <source>
        <strain evidence="20">JCM 13559</strain>
    </source>
</reference>
<evidence type="ECO:0000256" key="6">
    <source>
        <dbReference type="ARBA" id="ARBA00022679"/>
    </source>
</evidence>
<dbReference type="Gene3D" id="3.90.1800.10">
    <property type="entry name" value="RNA polymerase alpha subunit dimerisation domain"/>
    <property type="match status" value="1"/>
</dbReference>
<keyword evidence="5" id="KW-0963">Cytoplasm</keyword>
<dbReference type="NCBIfam" id="TIGR03670">
    <property type="entry name" value="rpoB_arch"/>
    <property type="match status" value="1"/>
</dbReference>
<dbReference type="InterPro" id="IPR014724">
    <property type="entry name" value="RNA_pol_RPB2_OB-fold"/>
</dbReference>
<keyword evidence="7 14" id="KW-0548">Nucleotidyltransferase</keyword>
<evidence type="ECO:0000259" key="17">
    <source>
        <dbReference type="Pfam" id="PF04560"/>
    </source>
</evidence>
<evidence type="ECO:0000256" key="7">
    <source>
        <dbReference type="ARBA" id="ARBA00022695"/>
    </source>
</evidence>
<dbReference type="EC" id="2.7.7.6" evidence="14"/>
<dbReference type="Pfam" id="PF04566">
    <property type="entry name" value="RNA_pol_Rpb2_4"/>
    <property type="match status" value="1"/>
</dbReference>
<evidence type="ECO:0000256" key="9">
    <source>
        <dbReference type="ARBA" id="ARBA00022833"/>
    </source>
</evidence>
<dbReference type="RefSeq" id="WP_008005477.1">
    <property type="nucleotide sequence ID" value="NZ_CABLBM010000019.1"/>
</dbReference>
<keyword evidence="6 14" id="KW-0808">Transferase</keyword>
<dbReference type="PANTHER" id="PTHR20856">
    <property type="entry name" value="DNA-DIRECTED RNA POLYMERASE I SUBUNIT 2"/>
    <property type="match status" value="1"/>
</dbReference>
<evidence type="ECO:0000256" key="14">
    <source>
        <dbReference type="RuleBase" id="RU363031"/>
    </source>
</evidence>
<evidence type="ECO:0000256" key="4">
    <source>
        <dbReference type="ARBA" id="ARBA00022478"/>
    </source>
</evidence>
<dbReference type="Pfam" id="PF04560">
    <property type="entry name" value="RNA_pol_Rpb2_7"/>
    <property type="match status" value="1"/>
</dbReference>
<dbReference type="GO" id="GO:0003677">
    <property type="term" value="F:DNA binding"/>
    <property type="evidence" value="ECO:0007669"/>
    <property type="project" value="UniProtKB-KW"/>
</dbReference>
<accession>C5NSF2</accession>
<dbReference type="Gene3D" id="2.40.50.150">
    <property type="match status" value="1"/>
</dbReference>
<dbReference type="GO" id="GO:0008270">
    <property type="term" value="F:zinc ion binding"/>
    <property type="evidence" value="ECO:0007669"/>
    <property type="project" value="InterPro"/>
</dbReference>
<protein>
    <recommendedName>
        <fullName evidence="14">DNA-directed RNA polymerase subunit beta</fullName>
        <ecNumber evidence="14">2.7.7.6</ecNumber>
    </recommendedName>
</protein>
<keyword evidence="4 14" id="KW-0240">DNA-directed RNA polymerase</keyword>
<feature type="region of interest" description="Disordered" evidence="15">
    <location>
        <begin position="301"/>
        <end position="332"/>
    </location>
</feature>
<keyword evidence="8" id="KW-0479">Metal-binding</keyword>
<keyword evidence="10" id="KW-0238">DNA-binding</keyword>
<dbReference type="InterPro" id="IPR037033">
    <property type="entry name" value="DNA-dir_RNAP_su2_hyb_sf"/>
</dbReference>
<feature type="domain" description="RNA polymerase Rpb2" evidence="19">
    <location>
        <begin position="92"/>
        <end position="124"/>
    </location>
</feature>
<comment type="subunit">
    <text evidence="12">Part of the RNA polymerase complex.</text>
</comment>
<proteinExistence type="inferred from homology"/>
<evidence type="ECO:0000259" key="19">
    <source>
        <dbReference type="Pfam" id="PF04567"/>
    </source>
</evidence>
<evidence type="ECO:0000313" key="20">
    <source>
        <dbReference type="EMBL" id="BAH80371.1"/>
    </source>
</evidence>
<dbReference type="Gene3D" id="3.90.1070.20">
    <property type="match status" value="1"/>
</dbReference>
<dbReference type="Pfam" id="PF00562">
    <property type="entry name" value="RNA_pol_Rpb2_6"/>
    <property type="match status" value="1"/>
</dbReference>
<dbReference type="GO" id="GO:0005737">
    <property type="term" value="C:cytoplasm"/>
    <property type="evidence" value="ECO:0007669"/>
    <property type="project" value="UniProtKB-SubCell"/>
</dbReference>
<keyword evidence="11 14" id="KW-0804">Transcription</keyword>
<evidence type="ECO:0000256" key="13">
    <source>
        <dbReference type="ARBA" id="ARBA00048552"/>
    </source>
</evidence>
<dbReference type="GO" id="GO:0032549">
    <property type="term" value="F:ribonucleoside binding"/>
    <property type="evidence" value="ECO:0007669"/>
    <property type="project" value="InterPro"/>
</dbReference>
<dbReference type="CDD" id="cd00653">
    <property type="entry name" value="RNA_pol_B_RPB2"/>
    <property type="match status" value="1"/>
</dbReference>
<dbReference type="InterPro" id="IPR007646">
    <property type="entry name" value="RNA_pol_Rpb2_4"/>
</dbReference>
<dbReference type="InterPro" id="IPR007647">
    <property type="entry name" value="RNA_pol_Rpb2_5"/>
</dbReference>
<dbReference type="GO" id="GO:0000428">
    <property type="term" value="C:DNA-directed RNA polymerase complex"/>
    <property type="evidence" value="ECO:0007669"/>
    <property type="project" value="UniProtKB-KW"/>
</dbReference>
<dbReference type="Gene3D" id="2.40.270.10">
    <property type="entry name" value="DNA-directed RNA polymerase, subunit 2, domain 6"/>
    <property type="match status" value="1"/>
</dbReference>
<dbReference type="InterPro" id="IPR007641">
    <property type="entry name" value="RNA_pol_Rpb2_7"/>
</dbReference>
<evidence type="ECO:0000259" key="16">
    <source>
        <dbReference type="Pfam" id="PF00562"/>
    </source>
</evidence>
<comment type="cofactor">
    <cofactor evidence="1">
        <name>Zn(2+)</name>
        <dbReference type="ChEBI" id="CHEBI:29105"/>
    </cofactor>
</comment>
<comment type="function">
    <text evidence="14">DNA-dependent RNA polymerase catalyzes the transcription of DNA into RNA using the four ribonucleoside triphosphates as substrates.</text>
</comment>
<comment type="subcellular location">
    <subcellularLocation>
        <location evidence="2">Cytoplasm</location>
    </subcellularLocation>
</comment>
<dbReference type="InterPro" id="IPR019969">
    <property type="entry name" value="RNAP_Rpo2"/>
</dbReference>
<dbReference type="GO" id="GO:0006351">
    <property type="term" value="P:DNA-templated transcription"/>
    <property type="evidence" value="ECO:0007669"/>
    <property type="project" value="InterPro"/>
</dbReference>
<feature type="domain" description="RNA polymerase Rpb2" evidence="18">
    <location>
        <begin position="10"/>
        <end position="71"/>
    </location>
</feature>
<dbReference type="InterPro" id="IPR015712">
    <property type="entry name" value="DNA-dir_RNA_pol_su2"/>
</dbReference>
<feature type="domain" description="RNA polymerase Rpb2" evidence="17">
    <location>
        <begin position="514"/>
        <end position="605"/>
    </location>
</feature>
<keyword evidence="9" id="KW-0862">Zinc</keyword>
<dbReference type="InterPro" id="IPR007120">
    <property type="entry name" value="DNA-dir_RNAP_su2_dom"/>
</dbReference>
<evidence type="ECO:0000256" key="11">
    <source>
        <dbReference type="ARBA" id="ARBA00023163"/>
    </source>
</evidence>
<dbReference type="PROSITE" id="PS01166">
    <property type="entry name" value="RNA_POL_BETA"/>
    <property type="match status" value="1"/>
</dbReference>
<evidence type="ECO:0000256" key="8">
    <source>
        <dbReference type="ARBA" id="ARBA00022723"/>
    </source>
</evidence>
<evidence type="ECO:0000256" key="5">
    <source>
        <dbReference type="ARBA" id="ARBA00022490"/>
    </source>
</evidence>
<evidence type="ECO:0000256" key="10">
    <source>
        <dbReference type="ARBA" id="ARBA00023125"/>
    </source>
</evidence>
<sequence length="609" mass="67602">MAQAEREAKVYVNGSLVGTHPDPEALAEQIREARRRGDVSEMVNVSVKDRTQEVIVNADAGRARRPLIVVENGEPLLGDEEVEAVERGEVEFEDLVERGYVEFIDAEEEEDILVAVDEEDVTDDHTHLEIDPQLVFGIGAGMIPYPEHNASPRITMGAGMMKQSLGLPSANYRIRPDTRQHLLHYPQLAMVKTQTSDQISFDKRPAAQNFVVAVMSYEGFNIEDALVMNQGSVDRALTRSHFFRTYEGEERRYPGGQEDRFEIPDQDVRGARGEDAYTHLDEDGLVNPETKVDESSVLLGKTSPPRFLEEPDDMGGLSPQKRRETSVTMRSGESGVVDTVTLMEGEDGSKLSKVKVRDQRVPELGDKFASRHGQKGVVGHLAPQEDMPFTEEGVVPDLVMNPHALPSRMTVGHVLEMLGGKVGSLRGSRVDGTPFQGEDEEELRGGLEEHGFKSSGKEVMYSGVTGEKIEAEIFVGTIFYHKLYHMVSNKLHARSRGPVQVLTRQPTEGRAREGGLRVGEMERDTIIGHGASMVLNERLLESSDAETVHVSAETGLVAVEDREQRRVYDPVTGDEDDIHELEVSYAFKLLLDEMIALGIRPKLELEDAI</sequence>
<dbReference type="AlphaFoldDB" id="C5NSF2"/>
<evidence type="ECO:0000256" key="12">
    <source>
        <dbReference type="ARBA" id="ARBA00025838"/>
    </source>
</evidence>
<evidence type="ECO:0000259" key="18">
    <source>
        <dbReference type="Pfam" id="PF04566"/>
    </source>
</evidence>
<evidence type="ECO:0000256" key="1">
    <source>
        <dbReference type="ARBA" id="ARBA00001947"/>
    </source>
</evidence>
<dbReference type="Pfam" id="PF04567">
    <property type="entry name" value="RNA_pol_Rpb2_5"/>
    <property type="match status" value="1"/>
</dbReference>
<dbReference type="FunFam" id="2.40.270.10:FF:000011">
    <property type="entry name" value="DNA-directed RNA polymerase subunit beta"/>
    <property type="match status" value="1"/>
</dbReference>